<protein>
    <submittedName>
        <fullName evidence="2">Uncharacterized protein</fullName>
    </submittedName>
</protein>
<comment type="caution">
    <text evidence="2">The sequence shown here is derived from an EMBL/GenBank/DDBJ whole genome shotgun (WGS) entry which is preliminary data.</text>
</comment>
<keyword evidence="1" id="KW-0472">Membrane</keyword>
<feature type="transmembrane region" description="Helical" evidence="1">
    <location>
        <begin position="21"/>
        <end position="38"/>
    </location>
</feature>
<dbReference type="EMBL" id="QFLI01000007">
    <property type="protein sequence ID" value="PXX98847.1"/>
    <property type="molecule type" value="Genomic_DNA"/>
</dbReference>
<proteinExistence type="predicted"/>
<organism evidence="2 3">
    <name type="scientific">Marinifilum breve</name>
    <dbReference type="NCBI Taxonomy" id="2184082"/>
    <lineage>
        <taxon>Bacteria</taxon>
        <taxon>Pseudomonadati</taxon>
        <taxon>Bacteroidota</taxon>
        <taxon>Bacteroidia</taxon>
        <taxon>Marinilabiliales</taxon>
        <taxon>Marinifilaceae</taxon>
    </lineage>
</organism>
<feature type="transmembrane region" description="Helical" evidence="1">
    <location>
        <begin position="44"/>
        <end position="65"/>
    </location>
</feature>
<evidence type="ECO:0000256" key="1">
    <source>
        <dbReference type="SAM" id="Phobius"/>
    </source>
</evidence>
<dbReference type="Proteomes" id="UP000248079">
    <property type="component" value="Unassembled WGS sequence"/>
</dbReference>
<evidence type="ECO:0000313" key="2">
    <source>
        <dbReference type="EMBL" id="PXX98847.1"/>
    </source>
</evidence>
<accession>A0A2V3ZUW6</accession>
<keyword evidence="1" id="KW-1133">Transmembrane helix</keyword>
<sequence length="104" mass="11849">MKMYTGKDLHDITYAQTALEIPVDLLFISVTLTITFLTKEASNITPGIILLLTEILLAFFTVIIWRYSVEKLINNNLIPCGLLGLLNYNLSIWPLIYIIYLNSL</sequence>
<evidence type="ECO:0000313" key="3">
    <source>
        <dbReference type="Proteomes" id="UP000248079"/>
    </source>
</evidence>
<keyword evidence="1" id="KW-0812">Transmembrane</keyword>
<reference evidence="2 3" key="1">
    <citation type="submission" date="2018-05" db="EMBL/GenBank/DDBJ databases">
        <title>Marinifilum breve JC075T sp. nov., a marine bacterium isolated from Yongle Blue Hole in the South China Sea.</title>
        <authorList>
            <person name="Fu T."/>
        </authorList>
    </citation>
    <scope>NUCLEOTIDE SEQUENCE [LARGE SCALE GENOMIC DNA]</scope>
    <source>
        <strain evidence="2 3">JC075</strain>
    </source>
</reference>
<feature type="transmembrane region" description="Helical" evidence="1">
    <location>
        <begin position="77"/>
        <end position="100"/>
    </location>
</feature>
<keyword evidence="3" id="KW-1185">Reference proteome</keyword>
<name>A0A2V3ZUW6_9BACT</name>
<gene>
    <name evidence="2" type="ORF">DF185_15845</name>
</gene>
<dbReference type="AlphaFoldDB" id="A0A2V3ZUW6"/>